<reference evidence="1 2" key="1">
    <citation type="submission" date="2024-04" db="EMBL/GenBank/DDBJ databases">
        <authorList>
            <person name="Fracassetti M."/>
        </authorList>
    </citation>
    <scope>NUCLEOTIDE SEQUENCE [LARGE SCALE GENOMIC DNA]</scope>
</reference>
<protein>
    <submittedName>
        <fullName evidence="1">Uncharacterized protein</fullName>
    </submittedName>
</protein>
<organism evidence="1 2">
    <name type="scientific">Linum trigynum</name>
    <dbReference type="NCBI Taxonomy" id="586398"/>
    <lineage>
        <taxon>Eukaryota</taxon>
        <taxon>Viridiplantae</taxon>
        <taxon>Streptophyta</taxon>
        <taxon>Embryophyta</taxon>
        <taxon>Tracheophyta</taxon>
        <taxon>Spermatophyta</taxon>
        <taxon>Magnoliopsida</taxon>
        <taxon>eudicotyledons</taxon>
        <taxon>Gunneridae</taxon>
        <taxon>Pentapetalae</taxon>
        <taxon>rosids</taxon>
        <taxon>fabids</taxon>
        <taxon>Malpighiales</taxon>
        <taxon>Linaceae</taxon>
        <taxon>Linum</taxon>
    </lineage>
</organism>
<accession>A0AAV2FF24</accession>
<gene>
    <name evidence="1" type="ORF">LTRI10_LOCUS37240</name>
</gene>
<keyword evidence="2" id="KW-1185">Reference proteome</keyword>
<evidence type="ECO:0000313" key="1">
    <source>
        <dbReference type="EMBL" id="CAL1396901.1"/>
    </source>
</evidence>
<dbReference type="AlphaFoldDB" id="A0AAV2FF24"/>
<dbReference type="EMBL" id="OZ034819">
    <property type="protein sequence ID" value="CAL1396901.1"/>
    <property type="molecule type" value="Genomic_DNA"/>
</dbReference>
<proteinExistence type="predicted"/>
<dbReference type="Proteomes" id="UP001497516">
    <property type="component" value="Chromosome 6"/>
</dbReference>
<name>A0AAV2FF24_9ROSI</name>
<sequence length="163" mass="19357">MNRFFYNRLPVDIIDYSSKERLGYLRREIPPRISLLELKNKVPLGERETEILYRCKMTIVRFNLCSETSRPSNAETELYYELQAECESGNQKAKVVLNHASALALIRMPPLEFQTIPYDQRIQLLEQFCNIKFMTEVYIVGSEFQMNHKFAWTQFGIKKHFIH</sequence>
<evidence type="ECO:0000313" key="2">
    <source>
        <dbReference type="Proteomes" id="UP001497516"/>
    </source>
</evidence>